<gene>
    <name evidence="1" type="ORF">HDF23_004477</name>
</gene>
<accession>A0ABR6PTT9</accession>
<proteinExistence type="predicted"/>
<name>A0ABR6PTT9_9SPHI</name>
<sequence length="173" mass="19032">MKNKIPLVFVLGLVMVNLLSNSCKKDNNSNIPHLLTAGSWLLATVQVYNYVGDAQVGVIDSLYVGCDSTQTFTFNTNNTCTFVNFACLAQKTTGNWSLTANRLYLTTDMTCKDTTGNPNKAVKQIQPFSNAQIATLGVYSLVLQTGDVQPNYSATSRRRIVRYGFIKQKAVSQ</sequence>
<reference evidence="1 2" key="1">
    <citation type="submission" date="2020-08" db="EMBL/GenBank/DDBJ databases">
        <title>Genomic Encyclopedia of Type Strains, Phase IV (KMG-V): Genome sequencing to study the core and pangenomes of soil and plant-associated prokaryotes.</title>
        <authorList>
            <person name="Whitman W."/>
        </authorList>
    </citation>
    <scope>NUCLEOTIDE SEQUENCE [LARGE SCALE GENOMIC DNA]</scope>
    <source>
        <strain evidence="1 2">ANJLi2</strain>
    </source>
</reference>
<keyword evidence="2" id="KW-1185">Reference proteome</keyword>
<evidence type="ECO:0000313" key="1">
    <source>
        <dbReference type="EMBL" id="MBB6111706.1"/>
    </source>
</evidence>
<dbReference type="Proteomes" id="UP000541583">
    <property type="component" value="Unassembled WGS sequence"/>
</dbReference>
<evidence type="ECO:0000313" key="2">
    <source>
        <dbReference type="Proteomes" id="UP000541583"/>
    </source>
</evidence>
<evidence type="ECO:0008006" key="3">
    <source>
        <dbReference type="Google" id="ProtNLM"/>
    </source>
</evidence>
<dbReference type="RefSeq" id="WP_076376121.1">
    <property type="nucleotide sequence ID" value="NZ_FTMG01000013.1"/>
</dbReference>
<organism evidence="1 2">
    <name type="scientific">Mucilaginibacter lappiensis</name>
    <dbReference type="NCBI Taxonomy" id="354630"/>
    <lineage>
        <taxon>Bacteria</taxon>
        <taxon>Pseudomonadati</taxon>
        <taxon>Bacteroidota</taxon>
        <taxon>Sphingobacteriia</taxon>
        <taxon>Sphingobacteriales</taxon>
        <taxon>Sphingobacteriaceae</taxon>
        <taxon>Mucilaginibacter</taxon>
    </lineage>
</organism>
<comment type="caution">
    <text evidence="1">The sequence shown here is derived from an EMBL/GenBank/DDBJ whole genome shotgun (WGS) entry which is preliminary data.</text>
</comment>
<protein>
    <recommendedName>
        <fullName evidence="3">Lipocalin-like domain-containing protein</fullName>
    </recommendedName>
</protein>
<dbReference type="EMBL" id="JACHCB010000013">
    <property type="protein sequence ID" value="MBB6111706.1"/>
    <property type="molecule type" value="Genomic_DNA"/>
</dbReference>